<organism evidence="3 4">
    <name type="scientific">Sphagnum jensenii</name>
    <dbReference type="NCBI Taxonomy" id="128206"/>
    <lineage>
        <taxon>Eukaryota</taxon>
        <taxon>Viridiplantae</taxon>
        <taxon>Streptophyta</taxon>
        <taxon>Embryophyta</taxon>
        <taxon>Bryophyta</taxon>
        <taxon>Sphagnophytina</taxon>
        <taxon>Sphagnopsida</taxon>
        <taxon>Sphagnales</taxon>
        <taxon>Sphagnaceae</taxon>
        <taxon>Sphagnum</taxon>
    </lineage>
</organism>
<dbReference type="SMART" id="SM00320">
    <property type="entry name" value="WD40"/>
    <property type="match status" value="3"/>
</dbReference>
<feature type="compositionally biased region" description="Acidic residues" evidence="2">
    <location>
        <begin position="21"/>
        <end position="31"/>
    </location>
</feature>
<dbReference type="InterPro" id="IPR001680">
    <property type="entry name" value="WD40_rpt"/>
</dbReference>
<keyword evidence="4" id="KW-1185">Reference proteome</keyword>
<evidence type="ECO:0000313" key="4">
    <source>
        <dbReference type="Proteomes" id="UP001497444"/>
    </source>
</evidence>
<keyword evidence="1" id="KW-0853">WD repeat</keyword>
<protein>
    <submittedName>
        <fullName evidence="3">Uncharacterized protein</fullName>
    </submittedName>
</protein>
<feature type="repeat" description="WD" evidence="1">
    <location>
        <begin position="312"/>
        <end position="344"/>
    </location>
</feature>
<dbReference type="SUPFAM" id="SSF50978">
    <property type="entry name" value="WD40 repeat-like"/>
    <property type="match status" value="1"/>
</dbReference>
<name>A0ABP0VR28_9BRYO</name>
<dbReference type="PROSITE" id="PS50082">
    <property type="entry name" value="WD_REPEATS_2"/>
    <property type="match status" value="1"/>
</dbReference>
<evidence type="ECO:0000256" key="1">
    <source>
        <dbReference type="PROSITE-ProRule" id="PRU00221"/>
    </source>
</evidence>
<dbReference type="Pfam" id="PF00400">
    <property type="entry name" value="WD40"/>
    <property type="match status" value="1"/>
</dbReference>
<dbReference type="Gene3D" id="2.130.10.10">
    <property type="entry name" value="YVTN repeat-like/Quinoprotein amine dehydrogenase"/>
    <property type="match status" value="1"/>
</dbReference>
<feature type="compositionally biased region" description="Polar residues" evidence="2">
    <location>
        <begin position="49"/>
        <end position="59"/>
    </location>
</feature>
<dbReference type="PANTHER" id="PTHR43991">
    <property type="entry name" value="WD REPEAT PROTEIN (AFU_ORTHOLOGUE AFUA_8G05640)-RELATED"/>
    <property type="match status" value="1"/>
</dbReference>
<dbReference type="PROSITE" id="PS50294">
    <property type="entry name" value="WD_REPEATS_REGION"/>
    <property type="match status" value="1"/>
</dbReference>
<accession>A0ABP0VR28</accession>
<dbReference type="PANTHER" id="PTHR43991:SF12">
    <property type="entry name" value="WD REPEAT PROTEIN (AFU_ORTHOLOGUE AFUA_8G05640)"/>
    <property type="match status" value="1"/>
</dbReference>
<dbReference type="InterPro" id="IPR036322">
    <property type="entry name" value="WD40_repeat_dom_sf"/>
</dbReference>
<dbReference type="EMBL" id="OZ020096">
    <property type="protein sequence ID" value="CAK9256316.1"/>
    <property type="molecule type" value="Genomic_DNA"/>
</dbReference>
<dbReference type="InterPro" id="IPR015943">
    <property type="entry name" value="WD40/YVTN_repeat-like_dom_sf"/>
</dbReference>
<feature type="region of interest" description="Disordered" evidence="2">
    <location>
        <begin position="21"/>
        <end position="61"/>
    </location>
</feature>
<gene>
    <name evidence="3" type="ORF">CSSPJE1EN1_LOCUS1794</name>
</gene>
<reference evidence="3 4" key="1">
    <citation type="submission" date="2024-02" db="EMBL/GenBank/DDBJ databases">
        <authorList>
            <consortium name="ELIXIR-Norway"/>
            <consortium name="Elixir Norway"/>
        </authorList>
    </citation>
    <scope>NUCLEOTIDE SEQUENCE [LARGE SCALE GENOMIC DNA]</scope>
</reference>
<evidence type="ECO:0000256" key="2">
    <source>
        <dbReference type="SAM" id="MobiDB-lite"/>
    </source>
</evidence>
<dbReference type="Proteomes" id="UP001497444">
    <property type="component" value="Chromosome 1"/>
</dbReference>
<sequence>MAYLQQGGVQYMPEDYMVEFEDDDAEEPSLDECDRIPLDSDTDEDNDMTSRVSDTTASQARHGKDIQGIPWDQLQFSREKYRETRLLQYENYRNLLQSQDDMEMECKQVKNDGKFYHFQHNTRAVKPEIVHFQLRNLVWATSKHDVYLMHSYSVMHWSALTRTSTEVLNVGGPIVAGSQANQQRLGRVQMCTMCVKHNLLVAGGYQGEMVCKNLDRPGVSYCAKITNDDNAITNAIDIYDSSSGAIHLMSSNNDAVVRVFDCNTFSVLGCFQYDWPVNHTSVSPDSKTIIVVGDNSDGLLTDSQNGKVIGVLKGHSDYSFASAWHPGGVVFATGNQDMTCRLWDSRYLGSSLAVLKGRIGAIRSIRFTSDGRFMMMAEPADFVHLLDTKQDYAQSQEIDLFGEVAGVSFSPDSEAAFVGISDRNYGSLVEFNRSHANTYLNCLL</sequence>
<proteinExistence type="predicted"/>
<evidence type="ECO:0000313" key="3">
    <source>
        <dbReference type="EMBL" id="CAK9256316.1"/>
    </source>
</evidence>